<dbReference type="Pfam" id="PF00150">
    <property type="entry name" value="Cellulase"/>
    <property type="match status" value="1"/>
</dbReference>
<comment type="caution">
    <text evidence="8">The sequence shown here is derived from an EMBL/GenBank/DDBJ whole genome shotgun (WGS) entry which is preliminary data.</text>
</comment>
<dbReference type="RefSeq" id="XP_007774645.1">
    <property type="nucleotide sequence ID" value="XM_007776455.1"/>
</dbReference>
<dbReference type="InterPro" id="IPR050386">
    <property type="entry name" value="Glycosyl_hydrolase_5"/>
</dbReference>
<feature type="compositionally biased region" description="Basic residues" evidence="5">
    <location>
        <begin position="546"/>
        <end position="563"/>
    </location>
</feature>
<keyword evidence="3 4" id="KW-0326">Glycosidase</keyword>
<sequence>MRLLFASVWLASLLTSVLAGMPDKIYGVNLGSWLVLESWMLPQGWLDMGGQSCQNCQDCIATEHAFAKAYPETVDEKFAQHWETWFTQDHVSELKAAGINTVRIPLGYWIIEALVDPSHEAYPKGGLKYLRQGLGWLKDAGISVILDHHALPGVQSANQQFTGNCTDTPQFYTPYNYHRALVWTSVMTALTHMDPNFGSVFSIEAVNEPTMNATQTPGYGDFQKNFVQVVRTIELIIGIPGIDLNLGLNPDADILGLGLGTNFTAALGSVADAAAAALNPEVQLALADAVPIILEIATECGLESIFTLLDFMDTKRDPIVTSFMDVNWQYNNPSNPADAKIGPQGYDNHLYYSFGGVADSNPEAYLISICNLNRIQNDAKLGNTPLWFGEWGLPTQFNATDAFLYKWADAQKYAYSQGAGWIFWNFKTEISALTNGTSLARQWSYLEALKMGFLTQNPAQLNDADVCKPYIGKTYTSTTMNAVLTSAASTSTGPAAPAATTAVTATAADKTTGSESSGAPQNTGSAPTETSANGTLPTGTPLTKAPKMRKALQAHRHSGGHYF</sequence>
<feature type="domain" description="Glycoside hydrolase family 5" evidence="7">
    <location>
        <begin position="80"/>
        <end position="427"/>
    </location>
</feature>
<feature type="signal peptide" evidence="6">
    <location>
        <begin position="1"/>
        <end position="19"/>
    </location>
</feature>
<evidence type="ECO:0000256" key="4">
    <source>
        <dbReference type="RuleBase" id="RU361153"/>
    </source>
</evidence>
<keyword evidence="2 4" id="KW-0378">Hydrolase</keyword>
<dbReference type="Gene3D" id="3.20.20.80">
    <property type="entry name" value="Glycosidases"/>
    <property type="match status" value="2"/>
</dbReference>
<dbReference type="KEGG" id="cput:CONPUDRAFT_85498"/>
<dbReference type="SUPFAM" id="SSF51445">
    <property type="entry name" value="(Trans)glycosidases"/>
    <property type="match status" value="1"/>
</dbReference>
<dbReference type="Proteomes" id="UP000053558">
    <property type="component" value="Unassembled WGS sequence"/>
</dbReference>
<feature type="chain" id="PRO_5024462580" evidence="6">
    <location>
        <begin position="20"/>
        <end position="563"/>
    </location>
</feature>
<dbReference type="InterPro" id="IPR001547">
    <property type="entry name" value="Glyco_hydro_5"/>
</dbReference>
<evidence type="ECO:0000256" key="5">
    <source>
        <dbReference type="SAM" id="MobiDB-lite"/>
    </source>
</evidence>
<evidence type="ECO:0000256" key="3">
    <source>
        <dbReference type="ARBA" id="ARBA00023295"/>
    </source>
</evidence>
<keyword evidence="6" id="KW-0732">Signal</keyword>
<evidence type="ECO:0000259" key="7">
    <source>
        <dbReference type="Pfam" id="PF00150"/>
    </source>
</evidence>
<proteinExistence type="inferred from homology"/>
<evidence type="ECO:0000313" key="9">
    <source>
        <dbReference type="Proteomes" id="UP000053558"/>
    </source>
</evidence>
<dbReference type="PANTHER" id="PTHR31297">
    <property type="entry name" value="GLUCAN ENDO-1,6-BETA-GLUCOSIDASE B"/>
    <property type="match status" value="1"/>
</dbReference>
<dbReference type="GeneID" id="19210967"/>
<reference evidence="9" key="1">
    <citation type="journal article" date="2012" name="Science">
        <title>The Paleozoic origin of enzymatic lignin decomposition reconstructed from 31 fungal genomes.</title>
        <authorList>
            <person name="Floudas D."/>
            <person name="Binder M."/>
            <person name="Riley R."/>
            <person name="Barry K."/>
            <person name="Blanchette R.A."/>
            <person name="Henrissat B."/>
            <person name="Martinez A.T."/>
            <person name="Otillar R."/>
            <person name="Spatafora J.W."/>
            <person name="Yadav J.S."/>
            <person name="Aerts A."/>
            <person name="Benoit I."/>
            <person name="Boyd A."/>
            <person name="Carlson A."/>
            <person name="Copeland A."/>
            <person name="Coutinho P.M."/>
            <person name="de Vries R.P."/>
            <person name="Ferreira P."/>
            <person name="Findley K."/>
            <person name="Foster B."/>
            <person name="Gaskell J."/>
            <person name="Glotzer D."/>
            <person name="Gorecki P."/>
            <person name="Heitman J."/>
            <person name="Hesse C."/>
            <person name="Hori C."/>
            <person name="Igarashi K."/>
            <person name="Jurgens J.A."/>
            <person name="Kallen N."/>
            <person name="Kersten P."/>
            <person name="Kohler A."/>
            <person name="Kuees U."/>
            <person name="Kumar T.K.A."/>
            <person name="Kuo A."/>
            <person name="LaButti K."/>
            <person name="Larrondo L.F."/>
            <person name="Lindquist E."/>
            <person name="Ling A."/>
            <person name="Lombard V."/>
            <person name="Lucas S."/>
            <person name="Lundell T."/>
            <person name="Martin R."/>
            <person name="McLaughlin D.J."/>
            <person name="Morgenstern I."/>
            <person name="Morin E."/>
            <person name="Murat C."/>
            <person name="Nagy L.G."/>
            <person name="Nolan M."/>
            <person name="Ohm R.A."/>
            <person name="Patyshakuliyeva A."/>
            <person name="Rokas A."/>
            <person name="Ruiz-Duenas F.J."/>
            <person name="Sabat G."/>
            <person name="Salamov A."/>
            <person name="Samejima M."/>
            <person name="Schmutz J."/>
            <person name="Slot J.C."/>
            <person name="St John F."/>
            <person name="Stenlid J."/>
            <person name="Sun H."/>
            <person name="Sun S."/>
            <person name="Syed K."/>
            <person name="Tsang A."/>
            <person name="Wiebenga A."/>
            <person name="Young D."/>
            <person name="Pisabarro A."/>
            <person name="Eastwood D.C."/>
            <person name="Martin F."/>
            <person name="Cullen D."/>
            <person name="Grigoriev I.V."/>
            <person name="Hibbett D.S."/>
        </authorList>
    </citation>
    <scope>NUCLEOTIDE SEQUENCE [LARGE SCALE GENOMIC DNA]</scope>
    <source>
        <strain evidence="9">RWD-64-598 SS2</strain>
    </source>
</reference>
<dbReference type="OrthoDB" id="1887033at2759"/>
<dbReference type="PANTHER" id="PTHR31297:SF42">
    <property type="entry name" value="GLYCOSIDE HYDROLASE FAMILY 5 DOMAIN-CONTAINING PROTEIN"/>
    <property type="match status" value="1"/>
</dbReference>
<dbReference type="GO" id="GO:0005576">
    <property type="term" value="C:extracellular region"/>
    <property type="evidence" value="ECO:0007669"/>
    <property type="project" value="TreeGrafter"/>
</dbReference>
<feature type="compositionally biased region" description="Low complexity" evidence="5">
    <location>
        <begin position="501"/>
        <end position="511"/>
    </location>
</feature>
<gene>
    <name evidence="8" type="ORF">CONPUDRAFT_85498</name>
</gene>
<name>A0A5M3M8W6_CONPW</name>
<dbReference type="GO" id="GO:0009986">
    <property type="term" value="C:cell surface"/>
    <property type="evidence" value="ECO:0007669"/>
    <property type="project" value="TreeGrafter"/>
</dbReference>
<dbReference type="OMA" id="DPSHEAY"/>
<feature type="compositionally biased region" description="Polar residues" evidence="5">
    <location>
        <begin position="513"/>
        <end position="541"/>
    </location>
</feature>
<dbReference type="GO" id="GO:0008422">
    <property type="term" value="F:beta-glucosidase activity"/>
    <property type="evidence" value="ECO:0007669"/>
    <property type="project" value="TreeGrafter"/>
</dbReference>
<organism evidence="8 9">
    <name type="scientific">Coniophora puteana (strain RWD-64-598)</name>
    <name type="common">Brown rot fungus</name>
    <dbReference type="NCBI Taxonomy" id="741705"/>
    <lineage>
        <taxon>Eukaryota</taxon>
        <taxon>Fungi</taxon>
        <taxon>Dikarya</taxon>
        <taxon>Basidiomycota</taxon>
        <taxon>Agaricomycotina</taxon>
        <taxon>Agaricomycetes</taxon>
        <taxon>Agaricomycetidae</taxon>
        <taxon>Boletales</taxon>
        <taxon>Coniophorineae</taxon>
        <taxon>Coniophoraceae</taxon>
        <taxon>Coniophora</taxon>
    </lineage>
</organism>
<evidence type="ECO:0000313" key="8">
    <source>
        <dbReference type="EMBL" id="EIW75230.1"/>
    </source>
</evidence>
<evidence type="ECO:0000256" key="6">
    <source>
        <dbReference type="SAM" id="SignalP"/>
    </source>
</evidence>
<feature type="region of interest" description="Disordered" evidence="5">
    <location>
        <begin position="501"/>
        <end position="563"/>
    </location>
</feature>
<dbReference type="GO" id="GO:0009251">
    <property type="term" value="P:glucan catabolic process"/>
    <property type="evidence" value="ECO:0007669"/>
    <property type="project" value="TreeGrafter"/>
</dbReference>
<dbReference type="EMBL" id="JH711589">
    <property type="protein sequence ID" value="EIW75230.1"/>
    <property type="molecule type" value="Genomic_DNA"/>
</dbReference>
<comment type="similarity">
    <text evidence="1 4">Belongs to the glycosyl hydrolase 5 (cellulase A) family.</text>
</comment>
<dbReference type="InterPro" id="IPR017853">
    <property type="entry name" value="GH"/>
</dbReference>
<evidence type="ECO:0000256" key="1">
    <source>
        <dbReference type="ARBA" id="ARBA00005641"/>
    </source>
</evidence>
<dbReference type="AlphaFoldDB" id="A0A5M3M8W6"/>
<accession>A0A5M3M8W6</accession>
<protein>
    <submittedName>
        <fullName evidence="8">Glycoside hydrolase family 5 protein</fullName>
    </submittedName>
</protein>
<keyword evidence="9" id="KW-1185">Reference proteome</keyword>
<evidence type="ECO:0000256" key="2">
    <source>
        <dbReference type="ARBA" id="ARBA00022801"/>
    </source>
</evidence>